<organism evidence="13 14">
    <name type="scientific">Tautonia sociabilis</name>
    <dbReference type="NCBI Taxonomy" id="2080755"/>
    <lineage>
        <taxon>Bacteria</taxon>
        <taxon>Pseudomonadati</taxon>
        <taxon>Planctomycetota</taxon>
        <taxon>Planctomycetia</taxon>
        <taxon>Isosphaerales</taxon>
        <taxon>Isosphaeraceae</taxon>
        <taxon>Tautonia</taxon>
    </lineage>
</organism>
<comment type="caution">
    <text evidence="13">The sequence shown here is derived from an EMBL/GenBank/DDBJ whole genome shotgun (WGS) entry which is preliminary data.</text>
</comment>
<evidence type="ECO:0000256" key="4">
    <source>
        <dbReference type="ARBA" id="ARBA00022840"/>
    </source>
</evidence>
<keyword evidence="1 10" id="KW-0547">Nucleotide-binding</keyword>
<evidence type="ECO:0000256" key="8">
    <source>
        <dbReference type="ARBA" id="ARBA00034923"/>
    </source>
</evidence>
<dbReference type="InterPro" id="IPR014016">
    <property type="entry name" value="UvrD-like_ATP-bd"/>
</dbReference>
<dbReference type="GO" id="GO:0003677">
    <property type="term" value="F:DNA binding"/>
    <property type="evidence" value="ECO:0007669"/>
    <property type="project" value="InterPro"/>
</dbReference>
<name>A0A432MEP6_9BACT</name>
<dbReference type="GO" id="GO:0005524">
    <property type="term" value="F:ATP binding"/>
    <property type="evidence" value="ECO:0007669"/>
    <property type="project" value="UniProtKB-UniRule"/>
</dbReference>
<evidence type="ECO:0000259" key="12">
    <source>
        <dbReference type="PROSITE" id="PS51217"/>
    </source>
</evidence>
<sequence length="442" mass="49576">MRPSRLSFPMFGRLAELILSSNPRILGALRSAYSHVFLDEFQNTTHIQYDLLKTAFLGSAASLTAVGDNKQRIMGFAMALRDAFGPFEADFSATCHRLRRNYRSVSELVRVQKILADAIDPRAAPPEAAGRDAGLEGKCIIWTFPDPDVEARFLASYVAHLIKKEGAGPRDISVLVKQRADLYAQGLIRGLGALGIRARVEAELQDLLAEPLTEAILDFLKLALHARNANAWGRIVELLAATRPGEDFARTLPLLEHDLAQFRKACRDKLLAIDAADHLSELVRDIVLFIGDAYRALFPQYRQGDLQARVVKGCVAALWGVFEGTKSWEQAVLQFEGHESVPIMTIHKSKGLEYHSVIFVGLEDSAFWSFKQQSEEDRNAFFVAYSRAKRNVVFTFSATRQSNPRRSVEQQSRREIGELYQLLLKAGVRERHIKEWPPAKSS</sequence>
<dbReference type="Pfam" id="PF00580">
    <property type="entry name" value="UvrD-helicase"/>
    <property type="match status" value="1"/>
</dbReference>
<dbReference type="Gene3D" id="1.10.486.10">
    <property type="entry name" value="PCRA, domain 4"/>
    <property type="match status" value="1"/>
</dbReference>
<keyword evidence="5" id="KW-0413">Isomerase</keyword>
<evidence type="ECO:0000313" key="14">
    <source>
        <dbReference type="Proteomes" id="UP000280296"/>
    </source>
</evidence>
<accession>A0A432MEP6</accession>
<gene>
    <name evidence="13" type="ORF">TsocGM_21105</name>
</gene>
<dbReference type="InterPro" id="IPR027417">
    <property type="entry name" value="P-loop_NTPase"/>
</dbReference>
<dbReference type="PROSITE" id="PS51217">
    <property type="entry name" value="UVRD_HELICASE_CTER"/>
    <property type="match status" value="1"/>
</dbReference>
<evidence type="ECO:0000256" key="6">
    <source>
        <dbReference type="ARBA" id="ARBA00034617"/>
    </source>
</evidence>
<dbReference type="GO" id="GO:0000725">
    <property type="term" value="P:recombinational repair"/>
    <property type="evidence" value="ECO:0007669"/>
    <property type="project" value="TreeGrafter"/>
</dbReference>
<comment type="catalytic activity">
    <reaction evidence="6">
        <text>Couples ATP hydrolysis with the unwinding of duplex DNA by translocating in the 3'-5' direction.</text>
        <dbReference type="EC" id="5.6.2.4"/>
    </reaction>
</comment>
<evidence type="ECO:0000256" key="9">
    <source>
        <dbReference type="ARBA" id="ARBA00048988"/>
    </source>
</evidence>
<keyword evidence="3 10" id="KW-0347">Helicase</keyword>
<evidence type="ECO:0000256" key="5">
    <source>
        <dbReference type="ARBA" id="ARBA00023235"/>
    </source>
</evidence>
<dbReference type="RefSeq" id="WP_126727442.1">
    <property type="nucleotide sequence ID" value="NZ_RYZH01000053.1"/>
</dbReference>
<evidence type="ECO:0000256" key="10">
    <source>
        <dbReference type="PROSITE-ProRule" id="PRU00560"/>
    </source>
</evidence>
<feature type="domain" description="UvrD-like helicase ATP-binding" evidence="11">
    <location>
        <begin position="1"/>
        <end position="105"/>
    </location>
</feature>
<dbReference type="InterPro" id="IPR000212">
    <property type="entry name" value="DNA_helicase_UvrD/REP"/>
</dbReference>
<dbReference type="EC" id="5.6.2.4" evidence="7"/>
<evidence type="ECO:0000256" key="7">
    <source>
        <dbReference type="ARBA" id="ARBA00034808"/>
    </source>
</evidence>
<dbReference type="OrthoDB" id="9810135at2"/>
<comment type="catalytic activity">
    <reaction evidence="9">
        <text>ATP + H2O = ADP + phosphate + H(+)</text>
        <dbReference type="Rhea" id="RHEA:13065"/>
        <dbReference type="ChEBI" id="CHEBI:15377"/>
        <dbReference type="ChEBI" id="CHEBI:15378"/>
        <dbReference type="ChEBI" id="CHEBI:30616"/>
        <dbReference type="ChEBI" id="CHEBI:43474"/>
        <dbReference type="ChEBI" id="CHEBI:456216"/>
        <dbReference type="EC" id="5.6.2.4"/>
    </reaction>
</comment>
<proteinExistence type="predicted"/>
<comment type="caution">
    <text evidence="10">Lacks conserved residue(s) required for the propagation of feature annotation.</text>
</comment>
<evidence type="ECO:0000256" key="3">
    <source>
        <dbReference type="ARBA" id="ARBA00022806"/>
    </source>
</evidence>
<dbReference type="InterPro" id="IPR014017">
    <property type="entry name" value="DNA_helicase_UvrD-like_C"/>
</dbReference>
<reference evidence="13 14" key="2">
    <citation type="submission" date="2019-01" db="EMBL/GenBank/DDBJ databases">
        <title>Tautonia sociabilis, a novel thermotolerant planctomycete of Isosphaeraceae family, isolated from a 4000 m deep subterranean habitat.</title>
        <authorList>
            <person name="Kovaleva O.L."/>
            <person name="Elcheninov A.G."/>
            <person name="Van Heerden E."/>
            <person name="Toshchakov S.V."/>
            <person name="Novikov A."/>
            <person name="Bonch-Osmolovskaya E.A."/>
            <person name="Kublanov I.V."/>
        </authorList>
    </citation>
    <scope>NUCLEOTIDE SEQUENCE [LARGE SCALE GENOMIC DNA]</scope>
    <source>
        <strain evidence="13 14">GM2012</strain>
    </source>
</reference>
<dbReference type="PROSITE" id="PS51198">
    <property type="entry name" value="UVRD_HELICASE_ATP_BIND"/>
    <property type="match status" value="1"/>
</dbReference>
<dbReference type="PANTHER" id="PTHR11070">
    <property type="entry name" value="UVRD / RECB / PCRA DNA HELICASE FAMILY MEMBER"/>
    <property type="match status" value="1"/>
</dbReference>
<feature type="domain" description="UvrD-like helicase C-terminal" evidence="12">
    <location>
        <begin position="106"/>
        <end position="351"/>
    </location>
</feature>
<evidence type="ECO:0000256" key="1">
    <source>
        <dbReference type="ARBA" id="ARBA00022741"/>
    </source>
</evidence>
<dbReference type="PANTHER" id="PTHR11070:SF2">
    <property type="entry name" value="ATP-DEPENDENT DNA HELICASE SRS2"/>
    <property type="match status" value="1"/>
</dbReference>
<dbReference type="Proteomes" id="UP000280296">
    <property type="component" value="Unassembled WGS sequence"/>
</dbReference>
<evidence type="ECO:0000259" key="11">
    <source>
        <dbReference type="PROSITE" id="PS51198"/>
    </source>
</evidence>
<dbReference type="GO" id="GO:0043138">
    <property type="term" value="F:3'-5' DNA helicase activity"/>
    <property type="evidence" value="ECO:0007669"/>
    <property type="project" value="UniProtKB-EC"/>
</dbReference>
<dbReference type="GO" id="GO:0016887">
    <property type="term" value="F:ATP hydrolysis activity"/>
    <property type="evidence" value="ECO:0007669"/>
    <property type="project" value="RHEA"/>
</dbReference>
<dbReference type="AlphaFoldDB" id="A0A432MEP6"/>
<evidence type="ECO:0000313" key="13">
    <source>
        <dbReference type="EMBL" id="RUL84023.1"/>
    </source>
</evidence>
<keyword evidence="14" id="KW-1185">Reference proteome</keyword>
<keyword evidence="4 10" id="KW-0067">ATP-binding</keyword>
<dbReference type="EMBL" id="RYZH01000053">
    <property type="protein sequence ID" value="RUL84023.1"/>
    <property type="molecule type" value="Genomic_DNA"/>
</dbReference>
<dbReference type="Pfam" id="PF13361">
    <property type="entry name" value="UvrD_C"/>
    <property type="match status" value="2"/>
</dbReference>
<protein>
    <recommendedName>
        <fullName evidence="7">DNA 3'-5' helicase</fullName>
        <ecNumber evidence="7">5.6.2.4</ecNumber>
    </recommendedName>
    <alternativeName>
        <fullName evidence="8">DNA 3'-5' helicase II</fullName>
    </alternativeName>
</protein>
<dbReference type="Gene3D" id="3.40.50.300">
    <property type="entry name" value="P-loop containing nucleotide triphosphate hydrolases"/>
    <property type="match status" value="3"/>
</dbReference>
<evidence type="ECO:0000256" key="2">
    <source>
        <dbReference type="ARBA" id="ARBA00022801"/>
    </source>
</evidence>
<keyword evidence="2 10" id="KW-0378">Hydrolase</keyword>
<dbReference type="SUPFAM" id="SSF52540">
    <property type="entry name" value="P-loop containing nucleoside triphosphate hydrolases"/>
    <property type="match status" value="1"/>
</dbReference>
<reference evidence="13 14" key="1">
    <citation type="submission" date="2018-12" db="EMBL/GenBank/DDBJ databases">
        <authorList>
            <person name="Toschakov S.V."/>
        </authorList>
    </citation>
    <scope>NUCLEOTIDE SEQUENCE [LARGE SCALE GENOMIC DNA]</scope>
    <source>
        <strain evidence="13 14">GM2012</strain>
    </source>
</reference>